<gene>
    <name evidence="1" type="ORF">AMORRO_LOCUS1979</name>
</gene>
<accession>A0A9N8W3H9</accession>
<evidence type="ECO:0000313" key="1">
    <source>
        <dbReference type="EMBL" id="CAG8473761.1"/>
    </source>
</evidence>
<dbReference type="Proteomes" id="UP000789342">
    <property type="component" value="Unassembled WGS sequence"/>
</dbReference>
<name>A0A9N8W3H9_9GLOM</name>
<organism evidence="1 2">
    <name type="scientific">Acaulospora morrowiae</name>
    <dbReference type="NCBI Taxonomy" id="94023"/>
    <lineage>
        <taxon>Eukaryota</taxon>
        <taxon>Fungi</taxon>
        <taxon>Fungi incertae sedis</taxon>
        <taxon>Mucoromycota</taxon>
        <taxon>Glomeromycotina</taxon>
        <taxon>Glomeromycetes</taxon>
        <taxon>Diversisporales</taxon>
        <taxon>Acaulosporaceae</taxon>
        <taxon>Acaulospora</taxon>
    </lineage>
</organism>
<dbReference type="EMBL" id="CAJVPV010000784">
    <property type="protein sequence ID" value="CAG8473761.1"/>
    <property type="molecule type" value="Genomic_DNA"/>
</dbReference>
<comment type="caution">
    <text evidence="1">The sequence shown here is derived from an EMBL/GenBank/DDBJ whole genome shotgun (WGS) entry which is preliminary data.</text>
</comment>
<reference evidence="1" key="1">
    <citation type="submission" date="2021-06" db="EMBL/GenBank/DDBJ databases">
        <authorList>
            <person name="Kallberg Y."/>
            <person name="Tangrot J."/>
            <person name="Rosling A."/>
        </authorList>
    </citation>
    <scope>NUCLEOTIDE SEQUENCE</scope>
    <source>
        <strain evidence="1">CL551</strain>
    </source>
</reference>
<keyword evidence="2" id="KW-1185">Reference proteome</keyword>
<protein>
    <submittedName>
        <fullName evidence="1">6513_t:CDS:1</fullName>
    </submittedName>
</protein>
<dbReference type="AlphaFoldDB" id="A0A9N8W3H9"/>
<proteinExistence type="predicted"/>
<evidence type="ECO:0000313" key="2">
    <source>
        <dbReference type="Proteomes" id="UP000789342"/>
    </source>
</evidence>
<sequence length="67" mass="7791">MKPAASERMSRRMDYCFFGRSGGEQAKQRKCQTRERIHKPYYAHILRSRGSQDLGVFVILGRGAPFR</sequence>